<feature type="active site" description="Tele-phosphohistidine intermediate" evidence="1">
    <location>
        <position position="10"/>
    </location>
</feature>
<dbReference type="InterPro" id="IPR050275">
    <property type="entry name" value="PGM_Phosphatase"/>
</dbReference>
<dbReference type="GO" id="GO:0016791">
    <property type="term" value="F:phosphatase activity"/>
    <property type="evidence" value="ECO:0007669"/>
    <property type="project" value="TreeGrafter"/>
</dbReference>
<dbReference type="PANTHER" id="PTHR48100">
    <property type="entry name" value="BROAD-SPECIFICITY PHOSPHATASE YOR283W-RELATED"/>
    <property type="match status" value="1"/>
</dbReference>
<keyword evidence="4" id="KW-1185">Reference proteome</keyword>
<dbReference type="CDD" id="cd07067">
    <property type="entry name" value="HP_PGM_like"/>
    <property type="match status" value="1"/>
</dbReference>
<dbReference type="AlphaFoldDB" id="A0A1A8XKE6"/>
<evidence type="ECO:0000313" key="3">
    <source>
        <dbReference type="EMBL" id="SBT04877.1"/>
    </source>
</evidence>
<accession>A0A1A8XKE6</accession>
<gene>
    <name evidence="3" type="ORF">PROAA_1380003</name>
</gene>
<feature type="binding site" evidence="2">
    <location>
        <position position="59"/>
    </location>
    <ligand>
        <name>substrate</name>
    </ligand>
</feature>
<dbReference type="InterPro" id="IPR013078">
    <property type="entry name" value="His_Pase_superF_clade-1"/>
</dbReference>
<feature type="binding site" evidence="2">
    <location>
        <begin position="83"/>
        <end position="86"/>
    </location>
    <ligand>
        <name>substrate</name>
    </ligand>
</feature>
<proteinExistence type="predicted"/>
<evidence type="ECO:0000256" key="2">
    <source>
        <dbReference type="PIRSR" id="PIRSR613078-2"/>
    </source>
</evidence>
<protein>
    <submittedName>
        <fullName evidence="3">Phosphoglycerate mutase</fullName>
    </submittedName>
</protein>
<feature type="active site" description="Proton donor/acceptor" evidence="1">
    <location>
        <position position="83"/>
    </location>
</feature>
<evidence type="ECO:0000313" key="4">
    <source>
        <dbReference type="Proteomes" id="UP000199600"/>
    </source>
</evidence>
<dbReference type="Pfam" id="PF00300">
    <property type="entry name" value="His_Phos_1"/>
    <property type="match status" value="1"/>
</dbReference>
<dbReference type="SMART" id="SM00855">
    <property type="entry name" value="PGAM"/>
    <property type="match status" value="1"/>
</dbReference>
<dbReference type="SUPFAM" id="SSF53254">
    <property type="entry name" value="Phosphoglycerate mutase-like"/>
    <property type="match status" value="1"/>
</dbReference>
<sequence length="226" mass="25494">MPTRIYLVRHGATDLTAEDRFAGSSDVALSDEGRKQAACLAERLKGQQLDAVYASPLQRTMETARTLAGPHGLQPIAEPGLREIDYGHWEGLRRSEVESAFQAEYAIWQEDPFTIAPLDGESGVNVLNRALPVMRGIVERHRRRSVLVVSHKGTNRLLISSLLGFDMRGYRDRLDQSPAALNILDFMSEVRARLRLFNDVSHYENLPERILTERLSSWWGNPQGTK</sequence>
<evidence type="ECO:0000256" key="1">
    <source>
        <dbReference type="PIRSR" id="PIRSR613078-1"/>
    </source>
</evidence>
<reference evidence="3 4" key="1">
    <citation type="submission" date="2016-06" db="EMBL/GenBank/DDBJ databases">
        <authorList>
            <person name="Kjaerup R.B."/>
            <person name="Dalgaard T.S."/>
            <person name="Juul-Madsen H.R."/>
        </authorList>
    </citation>
    <scope>NUCLEOTIDE SEQUENCE [LARGE SCALE GENOMIC DNA]</scope>
    <source>
        <strain evidence="3">2</strain>
    </source>
</reference>
<dbReference type="Gene3D" id="3.40.50.1240">
    <property type="entry name" value="Phosphoglycerate mutase-like"/>
    <property type="match status" value="1"/>
</dbReference>
<dbReference type="RefSeq" id="WP_186409968.1">
    <property type="nucleotide sequence ID" value="NZ_FLQY01000044.1"/>
</dbReference>
<dbReference type="EMBL" id="FLQY01000044">
    <property type="protein sequence ID" value="SBT04877.1"/>
    <property type="molecule type" value="Genomic_DNA"/>
</dbReference>
<organism evidence="3 4">
    <name type="scientific">Candidatus Propionivibrio aalborgensis</name>
    <dbReference type="NCBI Taxonomy" id="1860101"/>
    <lineage>
        <taxon>Bacteria</taxon>
        <taxon>Pseudomonadati</taxon>
        <taxon>Pseudomonadota</taxon>
        <taxon>Betaproteobacteria</taxon>
        <taxon>Rhodocyclales</taxon>
        <taxon>Rhodocyclaceae</taxon>
        <taxon>Propionivibrio</taxon>
    </lineage>
</organism>
<dbReference type="Proteomes" id="UP000199600">
    <property type="component" value="Unassembled WGS sequence"/>
</dbReference>
<name>A0A1A8XKE6_9RHOO</name>
<dbReference type="InterPro" id="IPR029033">
    <property type="entry name" value="His_PPase_superfam"/>
</dbReference>